<dbReference type="Proteomes" id="UP000597338">
    <property type="component" value="Unassembled WGS sequence"/>
</dbReference>
<evidence type="ECO:0000313" key="9">
    <source>
        <dbReference type="Proteomes" id="UP000597338"/>
    </source>
</evidence>
<keyword evidence="5" id="KW-0812">Transmembrane</keyword>
<dbReference type="InterPro" id="IPR013324">
    <property type="entry name" value="RNA_pol_sigma_r3/r4-like"/>
</dbReference>
<dbReference type="InterPro" id="IPR014284">
    <property type="entry name" value="RNA_pol_sigma-70_dom"/>
</dbReference>
<dbReference type="Pfam" id="PF08281">
    <property type="entry name" value="Sigma70_r4_2"/>
    <property type="match status" value="1"/>
</dbReference>
<comment type="caution">
    <text evidence="8">The sequence shown here is derived from an EMBL/GenBank/DDBJ whole genome shotgun (WGS) entry which is preliminary data.</text>
</comment>
<dbReference type="InterPro" id="IPR039425">
    <property type="entry name" value="RNA_pol_sigma-70-like"/>
</dbReference>
<evidence type="ECO:0000256" key="5">
    <source>
        <dbReference type="SAM" id="Phobius"/>
    </source>
</evidence>
<sequence length="200" mass="23591">MVDYARYDDTQLVALLRERDKLAYTEIYTRFWPILFRHALRLLRDEDEATDVVQDIFAVLWEKATALKLSGTLAGYLYSATRNRVIDRIARHKTEQYYLNSLEDYLKQGTPAADDALIAAELAQQIEREVAKLPKKMRQIFAMRQQAQHSYREIAESLGTTEGNVKKQLYNAMKLLKSKFHIWFLAGIWHLLSFWFRHFN</sequence>
<gene>
    <name evidence="8" type="ORF">GCM10011386_07410</name>
</gene>
<dbReference type="Gene3D" id="1.10.1740.10">
    <property type="match status" value="1"/>
</dbReference>
<evidence type="ECO:0000259" key="7">
    <source>
        <dbReference type="Pfam" id="PF08281"/>
    </source>
</evidence>
<proteinExistence type="inferred from homology"/>
<comment type="similarity">
    <text evidence="1">Belongs to the sigma-70 factor family. ECF subfamily.</text>
</comment>
<evidence type="ECO:0000256" key="2">
    <source>
        <dbReference type="ARBA" id="ARBA00023015"/>
    </source>
</evidence>
<keyword evidence="3" id="KW-0731">Sigma factor</keyword>
<keyword evidence="4" id="KW-0804">Transcription</keyword>
<evidence type="ECO:0000313" key="8">
    <source>
        <dbReference type="EMBL" id="GGC17975.1"/>
    </source>
</evidence>
<keyword evidence="8" id="KW-0240">DNA-directed RNA polymerase</keyword>
<accession>A0ABQ1L5U3</accession>
<dbReference type="Pfam" id="PF04542">
    <property type="entry name" value="Sigma70_r2"/>
    <property type="match status" value="1"/>
</dbReference>
<dbReference type="InterPro" id="IPR036388">
    <property type="entry name" value="WH-like_DNA-bd_sf"/>
</dbReference>
<dbReference type="PANTHER" id="PTHR43133:SF46">
    <property type="entry name" value="RNA POLYMERASE SIGMA-70 FACTOR ECF SUBFAMILY"/>
    <property type="match status" value="1"/>
</dbReference>
<dbReference type="SUPFAM" id="SSF88659">
    <property type="entry name" value="Sigma3 and sigma4 domains of RNA polymerase sigma factors"/>
    <property type="match status" value="1"/>
</dbReference>
<dbReference type="Gene3D" id="1.10.10.10">
    <property type="entry name" value="Winged helix-like DNA-binding domain superfamily/Winged helix DNA-binding domain"/>
    <property type="match status" value="1"/>
</dbReference>
<keyword evidence="5" id="KW-0472">Membrane</keyword>
<evidence type="ECO:0000256" key="1">
    <source>
        <dbReference type="ARBA" id="ARBA00010641"/>
    </source>
</evidence>
<dbReference type="InterPro" id="IPR007627">
    <property type="entry name" value="RNA_pol_sigma70_r2"/>
</dbReference>
<dbReference type="NCBIfam" id="TIGR02937">
    <property type="entry name" value="sigma70-ECF"/>
    <property type="match status" value="1"/>
</dbReference>
<dbReference type="PANTHER" id="PTHR43133">
    <property type="entry name" value="RNA POLYMERASE ECF-TYPE SIGMA FACTO"/>
    <property type="match status" value="1"/>
</dbReference>
<dbReference type="GO" id="GO:0000428">
    <property type="term" value="C:DNA-directed RNA polymerase complex"/>
    <property type="evidence" value="ECO:0007669"/>
    <property type="project" value="UniProtKB-KW"/>
</dbReference>
<reference evidence="9" key="1">
    <citation type="journal article" date="2019" name="Int. J. Syst. Evol. Microbiol.">
        <title>The Global Catalogue of Microorganisms (GCM) 10K type strain sequencing project: providing services to taxonomists for standard genome sequencing and annotation.</title>
        <authorList>
            <consortium name="The Broad Institute Genomics Platform"/>
            <consortium name="The Broad Institute Genome Sequencing Center for Infectious Disease"/>
            <person name="Wu L."/>
            <person name="Ma J."/>
        </authorList>
    </citation>
    <scope>NUCLEOTIDE SEQUENCE [LARGE SCALE GENOMIC DNA]</scope>
    <source>
        <strain evidence="9">CGMCC 1.15342</strain>
    </source>
</reference>
<dbReference type="RefSeq" id="WP_188747474.1">
    <property type="nucleotide sequence ID" value="NZ_BMIK01000001.1"/>
</dbReference>
<keyword evidence="2" id="KW-0805">Transcription regulation</keyword>
<dbReference type="SUPFAM" id="SSF88946">
    <property type="entry name" value="Sigma2 domain of RNA polymerase sigma factors"/>
    <property type="match status" value="1"/>
</dbReference>
<dbReference type="InterPro" id="IPR013249">
    <property type="entry name" value="RNA_pol_sigma70_r4_t2"/>
</dbReference>
<evidence type="ECO:0000256" key="3">
    <source>
        <dbReference type="ARBA" id="ARBA00023082"/>
    </source>
</evidence>
<dbReference type="InterPro" id="IPR013325">
    <property type="entry name" value="RNA_pol_sigma_r2"/>
</dbReference>
<feature type="transmembrane region" description="Helical" evidence="5">
    <location>
        <begin position="180"/>
        <end position="196"/>
    </location>
</feature>
<organism evidence="8 9">
    <name type="scientific">Parapedobacter defluvii</name>
    <dbReference type="NCBI Taxonomy" id="2045106"/>
    <lineage>
        <taxon>Bacteria</taxon>
        <taxon>Pseudomonadati</taxon>
        <taxon>Bacteroidota</taxon>
        <taxon>Sphingobacteriia</taxon>
        <taxon>Sphingobacteriales</taxon>
        <taxon>Sphingobacteriaceae</taxon>
        <taxon>Parapedobacter</taxon>
    </lineage>
</organism>
<evidence type="ECO:0000259" key="6">
    <source>
        <dbReference type="Pfam" id="PF04542"/>
    </source>
</evidence>
<evidence type="ECO:0000256" key="4">
    <source>
        <dbReference type="ARBA" id="ARBA00023163"/>
    </source>
</evidence>
<feature type="domain" description="RNA polymerase sigma factor 70 region 4 type 2" evidence="7">
    <location>
        <begin position="124"/>
        <end position="176"/>
    </location>
</feature>
<feature type="domain" description="RNA polymerase sigma-70 region 2" evidence="6">
    <location>
        <begin position="28"/>
        <end position="93"/>
    </location>
</feature>
<dbReference type="CDD" id="cd06171">
    <property type="entry name" value="Sigma70_r4"/>
    <property type="match status" value="1"/>
</dbReference>
<keyword evidence="5" id="KW-1133">Transmembrane helix</keyword>
<keyword evidence="9" id="KW-1185">Reference proteome</keyword>
<protein>
    <submittedName>
        <fullName evidence="8">DNA-directed RNA polymerase sigma-70 factor</fullName>
    </submittedName>
</protein>
<name>A0ABQ1L5U3_9SPHI</name>
<dbReference type="EMBL" id="BMIK01000001">
    <property type="protein sequence ID" value="GGC17975.1"/>
    <property type="molecule type" value="Genomic_DNA"/>
</dbReference>